<dbReference type="Gene3D" id="3.40.50.150">
    <property type="entry name" value="Vaccinia Virus protein VP39"/>
    <property type="match status" value="1"/>
</dbReference>
<evidence type="ECO:0000313" key="8">
    <source>
        <dbReference type="EMBL" id="OGM55900.1"/>
    </source>
</evidence>
<dbReference type="CDD" id="cd02440">
    <property type="entry name" value="AdoMet_MTases"/>
    <property type="match status" value="1"/>
</dbReference>
<dbReference type="GO" id="GO:0005737">
    <property type="term" value="C:cytoplasm"/>
    <property type="evidence" value="ECO:0007669"/>
    <property type="project" value="UniProtKB-SubCell"/>
</dbReference>
<dbReference type="STRING" id="1802513.A3E46_01660"/>
<evidence type="ECO:0000256" key="3">
    <source>
        <dbReference type="ARBA" id="ARBA00022490"/>
    </source>
</evidence>
<evidence type="ECO:0000256" key="6">
    <source>
        <dbReference type="ARBA" id="ARBA00022691"/>
    </source>
</evidence>
<comment type="subcellular location">
    <subcellularLocation>
        <location evidence="1 7">Cytoplasm</location>
    </subcellularLocation>
</comment>
<evidence type="ECO:0000256" key="1">
    <source>
        <dbReference type="ARBA" id="ARBA00004496"/>
    </source>
</evidence>
<evidence type="ECO:0000256" key="4">
    <source>
        <dbReference type="ARBA" id="ARBA00022603"/>
    </source>
</evidence>
<name>A0A1F8AW86_9BACT</name>
<protein>
    <recommendedName>
        <fullName evidence="7">Protein-L-isoaspartate O-methyltransferase</fullName>
        <ecNumber evidence="7">2.1.1.77</ecNumber>
    </recommendedName>
    <alternativeName>
        <fullName evidence="7">L-isoaspartyl protein carboxyl methyltransferase</fullName>
    </alternativeName>
    <alternativeName>
        <fullName evidence="7">Protein L-isoaspartyl methyltransferase</fullName>
    </alternativeName>
    <alternativeName>
        <fullName evidence="7">Protein-beta-aspartate methyltransferase</fullName>
        <shortName evidence="7">PIMT</shortName>
    </alternativeName>
</protein>
<dbReference type="HAMAP" id="MF_00090">
    <property type="entry name" value="PIMT"/>
    <property type="match status" value="1"/>
</dbReference>
<dbReference type="InterPro" id="IPR000682">
    <property type="entry name" value="PCMT"/>
</dbReference>
<dbReference type="EMBL" id="MGGZ01000043">
    <property type="protein sequence ID" value="OGM55900.1"/>
    <property type="molecule type" value="Genomic_DNA"/>
</dbReference>
<dbReference type="PANTHER" id="PTHR11579">
    <property type="entry name" value="PROTEIN-L-ISOASPARTATE O-METHYLTRANSFERASE"/>
    <property type="match status" value="1"/>
</dbReference>
<evidence type="ECO:0000313" key="9">
    <source>
        <dbReference type="Proteomes" id="UP000178313"/>
    </source>
</evidence>
<evidence type="ECO:0000256" key="7">
    <source>
        <dbReference type="HAMAP-Rule" id="MF_00090"/>
    </source>
</evidence>
<feature type="active site" evidence="7">
    <location>
        <position position="58"/>
    </location>
</feature>
<dbReference type="InterPro" id="IPR029063">
    <property type="entry name" value="SAM-dependent_MTases_sf"/>
</dbReference>
<dbReference type="SUPFAM" id="SSF53335">
    <property type="entry name" value="S-adenosyl-L-methionine-dependent methyltransferases"/>
    <property type="match status" value="1"/>
</dbReference>
<keyword evidence="4 7" id="KW-0489">Methyltransferase</keyword>
<dbReference type="PANTHER" id="PTHR11579:SF0">
    <property type="entry name" value="PROTEIN-L-ISOASPARTATE(D-ASPARTATE) O-METHYLTRANSFERASE"/>
    <property type="match status" value="1"/>
</dbReference>
<comment type="caution">
    <text evidence="8">The sequence shown here is derived from an EMBL/GenBank/DDBJ whole genome shotgun (WGS) entry which is preliminary data.</text>
</comment>
<dbReference type="AlphaFoldDB" id="A0A1F8AW86"/>
<dbReference type="GO" id="GO:0004719">
    <property type="term" value="F:protein-L-isoaspartate (D-aspartate) O-methyltransferase activity"/>
    <property type="evidence" value="ECO:0007669"/>
    <property type="project" value="UniProtKB-UniRule"/>
</dbReference>
<organism evidence="8 9">
    <name type="scientific">Candidatus Woesebacteria bacterium RIFCSPHIGHO2_12_FULL_46_16</name>
    <dbReference type="NCBI Taxonomy" id="1802513"/>
    <lineage>
        <taxon>Bacteria</taxon>
        <taxon>Candidatus Woeseibacteriota</taxon>
    </lineage>
</organism>
<keyword evidence="6 7" id="KW-0949">S-adenosyl-L-methionine</keyword>
<dbReference type="NCBIfam" id="TIGR00080">
    <property type="entry name" value="pimt"/>
    <property type="match status" value="1"/>
</dbReference>
<reference evidence="8 9" key="1">
    <citation type="journal article" date="2016" name="Nat. Commun.">
        <title>Thousands of microbial genomes shed light on interconnected biogeochemical processes in an aquifer system.</title>
        <authorList>
            <person name="Anantharaman K."/>
            <person name="Brown C.T."/>
            <person name="Hug L.A."/>
            <person name="Sharon I."/>
            <person name="Castelle C.J."/>
            <person name="Probst A.J."/>
            <person name="Thomas B.C."/>
            <person name="Singh A."/>
            <person name="Wilkins M.J."/>
            <person name="Karaoz U."/>
            <person name="Brodie E.L."/>
            <person name="Williams K.H."/>
            <person name="Hubbard S.S."/>
            <person name="Banfield J.F."/>
        </authorList>
    </citation>
    <scope>NUCLEOTIDE SEQUENCE [LARGE SCALE GENOMIC DNA]</scope>
</reference>
<dbReference type="FunFam" id="3.40.50.150:FF:000010">
    <property type="entry name" value="Protein-L-isoaspartate O-methyltransferase"/>
    <property type="match status" value="1"/>
</dbReference>
<comment type="function">
    <text evidence="7">Catalyzes the methyl esterification of L-isoaspartyl residues in peptides and proteins that result from spontaneous decomposition of normal L-aspartyl and L-asparaginyl residues. It plays a role in the repair and/or degradation of damaged proteins.</text>
</comment>
<dbReference type="GO" id="GO:0030091">
    <property type="term" value="P:protein repair"/>
    <property type="evidence" value="ECO:0007669"/>
    <property type="project" value="UniProtKB-UniRule"/>
</dbReference>
<dbReference type="NCBIfam" id="NF001453">
    <property type="entry name" value="PRK00312.1"/>
    <property type="match status" value="1"/>
</dbReference>
<comment type="catalytic activity">
    <reaction evidence="7">
        <text>[protein]-L-isoaspartate + S-adenosyl-L-methionine = [protein]-L-isoaspartate alpha-methyl ester + S-adenosyl-L-homocysteine</text>
        <dbReference type="Rhea" id="RHEA:12705"/>
        <dbReference type="Rhea" id="RHEA-COMP:12143"/>
        <dbReference type="Rhea" id="RHEA-COMP:12144"/>
        <dbReference type="ChEBI" id="CHEBI:57856"/>
        <dbReference type="ChEBI" id="CHEBI:59789"/>
        <dbReference type="ChEBI" id="CHEBI:90596"/>
        <dbReference type="ChEBI" id="CHEBI:90598"/>
        <dbReference type="EC" id="2.1.1.77"/>
    </reaction>
</comment>
<keyword evidence="5 7" id="KW-0808">Transferase</keyword>
<dbReference type="GO" id="GO:0032259">
    <property type="term" value="P:methylation"/>
    <property type="evidence" value="ECO:0007669"/>
    <property type="project" value="UniProtKB-KW"/>
</dbReference>
<evidence type="ECO:0000256" key="2">
    <source>
        <dbReference type="ARBA" id="ARBA00005369"/>
    </source>
</evidence>
<accession>A0A1F8AW86</accession>
<dbReference type="EC" id="2.1.1.77" evidence="7"/>
<dbReference type="Pfam" id="PF01135">
    <property type="entry name" value="PCMT"/>
    <property type="match status" value="1"/>
</dbReference>
<dbReference type="Proteomes" id="UP000178313">
    <property type="component" value="Unassembled WGS sequence"/>
</dbReference>
<evidence type="ECO:0000256" key="5">
    <source>
        <dbReference type="ARBA" id="ARBA00022679"/>
    </source>
</evidence>
<proteinExistence type="inferred from homology"/>
<keyword evidence="3 7" id="KW-0963">Cytoplasm</keyword>
<sequence>MNSPQDMILDIKEKYNLDAPKVFSAMLSVPREKFIPSQFQDLAYDDMAVSIGFGQTISQPYTVAFMTHLLDLKGKEKVLEIGTGSGYQAAILSRLADKVYTLEIVPGLAKKAKENLKKLGFKNIEVKLGSGEFGWRQEAPFDAIIVTAGLSEIPKELFSQLKDRGVLVAPVGVGQDKTMTKFLKREGKINKKEYGIFHFVPFVERD</sequence>
<gene>
    <name evidence="7" type="primary">pcm</name>
    <name evidence="8" type="ORF">A3E46_01660</name>
</gene>
<comment type="similarity">
    <text evidence="2 7">Belongs to the methyltransferase superfamily. L-isoaspartyl/D-aspartyl protein methyltransferase family.</text>
</comment>